<dbReference type="OrthoDB" id="2195113at2759"/>
<dbReference type="GO" id="GO:0006508">
    <property type="term" value="P:proteolysis"/>
    <property type="evidence" value="ECO:0007669"/>
    <property type="project" value="UniProtKB-KW"/>
</dbReference>
<dbReference type="InterPro" id="IPR028889">
    <property type="entry name" value="USP"/>
</dbReference>
<keyword evidence="10" id="KW-1185">Reference proteome</keyword>
<dbReference type="PROSITE" id="PS00973">
    <property type="entry name" value="USP_2"/>
    <property type="match status" value="1"/>
</dbReference>
<dbReference type="Proteomes" id="UP000636800">
    <property type="component" value="Unassembled WGS sequence"/>
</dbReference>
<evidence type="ECO:0000256" key="1">
    <source>
        <dbReference type="ARBA" id="ARBA00000707"/>
    </source>
</evidence>
<dbReference type="EMBL" id="JADCNL010000446">
    <property type="protein sequence ID" value="KAG0447608.1"/>
    <property type="molecule type" value="Genomic_DNA"/>
</dbReference>
<dbReference type="PROSITE" id="PS00972">
    <property type="entry name" value="USP_1"/>
    <property type="match status" value="1"/>
</dbReference>
<sequence>MDGVTQDDAGPLDPALVDGDDRVYLVPYRWWKESQEPESECDGLNVTRGILYIASPAASLYGGPMRLINNIFNSDLAFNLRRDDGSTTDDAREGDLGRTYALIPNYMWSQALRWHNETTNEESMFAENEDVDVYHLKLRIGVIRETSRMTVKISKKASIEQSLILLWPLSIFMASFNSVHETGSSCSVSYLQTLTLVRYKTVHCGKLLLIWVIGKVRIFDFSGRTNLILMNDWNRLSGDGQRISDQEILLEVQVYAPLECLTCRVDGKKDELVGQHSKACYGGMVLANGCTRQAECDIRFGISKGYSSFGLIGLENLGNTCFMNSAIQCLAHTQRLVEYFIGDYSGEINHQNPLGMGGELAIAFGELLRKLWSHDKTPVAPRVFKAKLARFAPQFSGFNQHDSQELLAFLLDGLHEDLNHVKCKPYVEAKDSDGRPDEEVANEYWENHLARNDSIIVDICQGQYRSTLVCPVCNKVSVTFDPFMYLSLPLPSSTTRPMTVTVFSTDGGAQPASYTVNVPKLGRCKDLIHALSSACSLRNDEFLLVVEVYANRIIRWLEDPSDELTLIRDGDTLAAYRLLKVNEELPLVVFTHQREQERYMNSVLPPVWKVFGVPLIGRLFGPPTEHTMRSLYLKLLNPFLCSTDNASCVDLENGSNFLDEVVNMGTDLSSGEEISDADGAGQNGGIFKFDFQFHLTNDKGHNLLSKIEMNEAASLIGSSKQVHVLACWQGKTIEDYDIPLLSSLPEIYKSSLFSRRPLEPVSLYACLESFLKEEPLGPEDMWYCPSCKKHQQASKKLDLWRLPEVLVIHLKRFSYNRYIKNKLETLVDFPIHDLDLSNYVSYKKTQETSNLYGLYAISNHYGNMGGGHYTAYVYHEAEDRWYDFDDRHVYPISGDSIKTSAAYVLFYKRVQKSSSPNTQSTP</sequence>
<organism evidence="9 10">
    <name type="scientific">Vanilla planifolia</name>
    <name type="common">Vanilla</name>
    <dbReference type="NCBI Taxonomy" id="51239"/>
    <lineage>
        <taxon>Eukaryota</taxon>
        <taxon>Viridiplantae</taxon>
        <taxon>Streptophyta</taxon>
        <taxon>Embryophyta</taxon>
        <taxon>Tracheophyta</taxon>
        <taxon>Spermatophyta</taxon>
        <taxon>Magnoliopsida</taxon>
        <taxon>Liliopsida</taxon>
        <taxon>Asparagales</taxon>
        <taxon>Orchidaceae</taxon>
        <taxon>Vanilloideae</taxon>
        <taxon>Vanilleae</taxon>
        <taxon>Vanilla</taxon>
    </lineage>
</organism>
<keyword evidence="3 7" id="KW-0645">Protease</keyword>
<evidence type="ECO:0000256" key="2">
    <source>
        <dbReference type="ARBA" id="ARBA00009085"/>
    </source>
</evidence>
<dbReference type="PANTHER" id="PTHR21646">
    <property type="entry name" value="UBIQUITIN CARBOXYL-TERMINAL HYDROLASE"/>
    <property type="match status" value="1"/>
</dbReference>
<evidence type="ECO:0000256" key="4">
    <source>
        <dbReference type="ARBA" id="ARBA00022786"/>
    </source>
</evidence>
<comment type="caution">
    <text evidence="9">The sequence shown here is derived from an EMBL/GenBank/DDBJ whole genome shotgun (WGS) entry which is preliminary data.</text>
</comment>
<keyword evidence="4 7" id="KW-0833">Ubl conjugation pathway</keyword>
<keyword evidence="5 7" id="KW-0378">Hydrolase</keyword>
<dbReference type="GO" id="GO:0016579">
    <property type="term" value="P:protein deubiquitination"/>
    <property type="evidence" value="ECO:0007669"/>
    <property type="project" value="InterPro"/>
</dbReference>
<keyword evidence="6 7" id="KW-0788">Thiol protease</keyword>
<dbReference type="AlphaFoldDB" id="A0A835U3M6"/>
<evidence type="ECO:0000259" key="8">
    <source>
        <dbReference type="PROSITE" id="PS50235"/>
    </source>
</evidence>
<accession>A0A835U3M6</accession>
<feature type="domain" description="USP" evidence="8">
    <location>
        <begin position="312"/>
        <end position="910"/>
    </location>
</feature>
<dbReference type="PROSITE" id="PS50235">
    <property type="entry name" value="USP_3"/>
    <property type="match status" value="1"/>
</dbReference>
<protein>
    <recommendedName>
        <fullName evidence="7">Ubiquitin carboxyl-terminal hydrolase</fullName>
        <ecNumber evidence="7">3.4.19.12</ecNumber>
    </recommendedName>
</protein>
<evidence type="ECO:0000256" key="7">
    <source>
        <dbReference type="RuleBase" id="RU366025"/>
    </source>
</evidence>
<dbReference type="EC" id="3.4.19.12" evidence="7"/>
<reference evidence="9 10" key="1">
    <citation type="journal article" date="2020" name="Nat. Food">
        <title>A phased Vanilla planifolia genome enables genetic improvement of flavour and production.</title>
        <authorList>
            <person name="Hasing T."/>
            <person name="Tang H."/>
            <person name="Brym M."/>
            <person name="Khazi F."/>
            <person name="Huang T."/>
            <person name="Chambers A.H."/>
        </authorList>
    </citation>
    <scope>NUCLEOTIDE SEQUENCE [LARGE SCALE GENOMIC DNA]</scope>
    <source>
        <tissue evidence="9">Leaf</tissue>
    </source>
</reference>
<dbReference type="CDD" id="cd02674">
    <property type="entry name" value="Peptidase_C19R"/>
    <property type="match status" value="1"/>
</dbReference>
<dbReference type="InterPro" id="IPR001394">
    <property type="entry name" value="Peptidase_C19_UCH"/>
</dbReference>
<name>A0A835U3M6_VANPL</name>
<comment type="function">
    <text evidence="7">Recognizes and hydrolyzes the peptide bond at the C-terminal Gly of ubiquitin. Involved in the processing of poly-ubiquitin precursors as well as that of ubiquitinated proteins.</text>
</comment>
<evidence type="ECO:0000256" key="3">
    <source>
        <dbReference type="ARBA" id="ARBA00022670"/>
    </source>
</evidence>
<dbReference type="InterPro" id="IPR050185">
    <property type="entry name" value="Ub_carboxyl-term_hydrolase"/>
</dbReference>
<dbReference type="SUPFAM" id="SSF54001">
    <property type="entry name" value="Cysteine proteinases"/>
    <property type="match status" value="1"/>
</dbReference>
<dbReference type="Pfam" id="PF00443">
    <property type="entry name" value="UCH"/>
    <property type="match status" value="1"/>
</dbReference>
<dbReference type="GO" id="GO:0004843">
    <property type="term" value="F:cysteine-type deubiquitinase activity"/>
    <property type="evidence" value="ECO:0007669"/>
    <property type="project" value="UniProtKB-UniRule"/>
</dbReference>
<evidence type="ECO:0000313" key="10">
    <source>
        <dbReference type="Proteomes" id="UP000636800"/>
    </source>
</evidence>
<proteinExistence type="inferred from homology"/>
<comment type="similarity">
    <text evidence="2 7">Belongs to the peptidase C19 family.</text>
</comment>
<evidence type="ECO:0000256" key="5">
    <source>
        <dbReference type="ARBA" id="ARBA00022801"/>
    </source>
</evidence>
<dbReference type="Gene3D" id="3.90.70.10">
    <property type="entry name" value="Cysteine proteinases"/>
    <property type="match status" value="2"/>
</dbReference>
<dbReference type="PANTHER" id="PTHR21646:SF24">
    <property type="entry name" value="UBIQUITIN CARBOXYL-TERMINAL HYDROLASE"/>
    <property type="match status" value="1"/>
</dbReference>
<comment type="catalytic activity">
    <reaction evidence="1 7">
        <text>Thiol-dependent hydrolysis of ester, thioester, amide, peptide and isopeptide bonds formed by the C-terminal Gly of ubiquitin (a 76-residue protein attached to proteins as an intracellular targeting signal).</text>
        <dbReference type="EC" id="3.4.19.12"/>
    </reaction>
</comment>
<evidence type="ECO:0000313" key="9">
    <source>
        <dbReference type="EMBL" id="KAG0447608.1"/>
    </source>
</evidence>
<evidence type="ECO:0000256" key="6">
    <source>
        <dbReference type="ARBA" id="ARBA00022807"/>
    </source>
</evidence>
<dbReference type="InterPro" id="IPR018200">
    <property type="entry name" value="USP_CS"/>
</dbReference>
<gene>
    <name evidence="9" type="ORF">HPP92_028256</name>
</gene>
<dbReference type="InterPro" id="IPR038765">
    <property type="entry name" value="Papain-like_cys_pep_sf"/>
</dbReference>